<dbReference type="InParanoid" id="A0A545AN19"/>
<evidence type="ECO:0000313" key="3">
    <source>
        <dbReference type="EMBL" id="TQS42686.1"/>
    </source>
</evidence>
<dbReference type="RefSeq" id="WP_142706993.1">
    <property type="nucleotide sequence ID" value="NZ_VIRS01000017.1"/>
</dbReference>
<comment type="caution">
    <text evidence="3">The sequence shown here is derived from an EMBL/GenBank/DDBJ whole genome shotgun (WGS) entry which is preliminary data.</text>
</comment>
<dbReference type="InterPro" id="IPR013094">
    <property type="entry name" value="AB_hydrolase_3"/>
</dbReference>
<feature type="domain" description="Alpha/beta hydrolase fold-3" evidence="2">
    <location>
        <begin position="85"/>
        <end position="293"/>
    </location>
</feature>
<dbReference type="PANTHER" id="PTHR48081:SF8">
    <property type="entry name" value="ALPHA_BETA HYDROLASE FOLD-3 DOMAIN-CONTAINING PROTEIN-RELATED"/>
    <property type="match status" value="1"/>
</dbReference>
<dbReference type="EMBL" id="VIRS01000017">
    <property type="protein sequence ID" value="TQS42686.1"/>
    <property type="molecule type" value="Genomic_DNA"/>
</dbReference>
<evidence type="ECO:0000256" key="1">
    <source>
        <dbReference type="ARBA" id="ARBA00022801"/>
    </source>
</evidence>
<proteinExistence type="predicted"/>
<sequence>MTLGLDPEIRAALGALPLSDPDDGPGHSDALAVRAGLDPLYHALFERLPTPDDVDVTEHTAPSADGTPVPLRLYRRAGMPSTGLVVYLHGGGMIAGSTALYDPLMRHYAAASGVPMLVVGYRLAPEHPYPAGVEDAYAAVVWAAKHAGELGADPSRIAVAGDGGGAGIAAGAVLLGRDRGGPTLAGQALIQPMLDDRTVHADPLLGRETIWSHRDNRAAWAAVLGRPLDEEPGHTPPYASPARAGDVAGLPPTYLEIAGLDVLRDEALAFGARLARVGTTVELHLHPGAPHAFDLLAPEAAVSQRALDDRIRFFGGF</sequence>
<reference evidence="3 4" key="1">
    <citation type="submission" date="2019-07" db="EMBL/GenBank/DDBJ databases">
        <title>Cryptosporangium phraense sp. nov., isolated from plant litter.</title>
        <authorList>
            <person name="Suriyachadkun C."/>
        </authorList>
    </citation>
    <scope>NUCLEOTIDE SEQUENCE [LARGE SCALE GENOMIC DNA]</scope>
    <source>
        <strain evidence="3 4">A-T 5661</strain>
    </source>
</reference>
<keyword evidence="1 3" id="KW-0378">Hydrolase</keyword>
<dbReference type="Pfam" id="PF07859">
    <property type="entry name" value="Abhydrolase_3"/>
    <property type="match status" value="1"/>
</dbReference>
<organism evidence="3 4">
    <name type="scientific">Cryptosporangium phraense</name>
    <dbReference type="NCBI Taxonomy" id="2593070"/>
    <lineage>
        <taxon>Bacteria</taxon>
        <taxon>Bacillati</taxon>
        <taxon>Actinomycetota</taxon>
        <taxon>Actinomycetes</taxon>
        <taxon>Cryptosporangiales</taxon>
        <taxon>Cryptosporangiaceae</taxon>
        <taxon>Cryptosporangium</taxon>
    </lineage>
</organism>
<name>A0A545AN19_9ACTN</name>
<dbReference type="SUPFAM" id="SSF53474">
    <property type="entry name" value="alpha/beta-Hydrolases"/>
    <property type="match status" value="1"/>
</dbReference>
<dbReference type="PANTHER" id="PTHR48081">
    <property type="entry name" value="AB HYDROLASE SUPERFAMILY PROTEIN C4A8.06C"/>
    <property type="match status" value="1"/>
</dbReference>
<dbReference type="Gene3D" id="3.40.50.1820">
    <property type="entry name" value="alpha/beta hydrolase"/>
    <property type="match status" value="1"/>
</dbReference>
<protein>
    <submittedName>
        <fullName evidence="3">Alpha/beta hydrolase</fullName>
    </submittedName>
</protein>
<dbReference type="OrthoDB" id="3181909at2"/>
<dbReference type="InterPro" id="IPR029058">
    <property type="entry name" value="AB_hydrolase_fold"/>
</dbReference>
<gene>
    <name evidence="3" type="ORF">FL583_23665</name>
</gene>
<dbReference type="InterPro" id="IPR050300">
    <property type="entry name" value="GDXG_lipolytic_enzyme"/>
</dbReference>
<evidence type="ECO:0000313" key="4">
    <source>
        <dbReference type="Proteomes" id="UP000317982"/>
    </source>
</evidence>
<accession>A0A545AN19</accession>
<evidence type="ECO:0000259" key="2">
    <source>
        <dbReference type="Pfam" id="PF07859"/>
    </source>
</evidence>
<keyword evidence="4" id="KW-1185">Reference proteome</keyword>
<dbReference type="GO" id="GO:0016787">
    <property type="term" value="F:hydrolase activity"/>
    <property type="evidence" value="ECO:0007669"/>
    <property type="project" value="UniProtKB-KW"/>
</dbReference>
<dbReference type="AlphaFoldDB" id="A0A545AN19"/>
<dbReference type="Proteomes" id="UP000317982">
    <property type="component" value="Unassembled WGS sequence"/>
</dbReference>